<dbReference type="CDD" id="cd19769">
    <property type="entry name" value="Bbox2_TRIM16-like"/>
    <property type="match status" value="1"/>
</dbReference>
<dbReference type="PANTHER" id="PTHR25465:SF32">
    <property type="entry name" value="BLOODTHIRSTY-RELATED GENE FAMILY, MEMBER 16 ISOFORM X1-RELATED"/>
    <property type="match status" value="1"/>
</dbReference>
<gene>
    <name evidence="11" type="ORF">IRJ41_021120</name>
</gene>
<dbReference type="InterPro" id="IPR017907">
    <property type="entry name" value="Znf_RING_CS"/>
</dbReference>
<evidence type="ECO:0000313" key="12">
    <source>
        <dbReference type="Proteomes" id="UP001059041"/>
    </source>
</evidence>
<dbReference type="InterPro" id="IPR003877">
    <property type="entry name" value="SPRY_dom"/>
</dbReference>
<dbReference type="Gene3D" id="4.10.830.40">
    <property type="match status" value="1"/>
</dbReference>
<dbReference type="SUPFAM" id="SSF57850">
    <property type="entry name" value="RING/U-box"/>
    <property type="match status" value="1"/>
</dbReference>
<keyword evidence="5" id="KW-0391">Immunity</keyword>
<dbReference type="PRINTS" id="PR01407">
    <property type="entry name" value="BUTYPHLNCDUF"/>
</dbReference>
<evidence type="ECO:0000256" key="4">
    <source>
        <dbReference type="ARBA" id="ARBA00022833"/>
    </source>
</evidence>
<dbReference type="InterPro" id="IPR013320">
    <property type="entry name" value="ConA-like_dom_sf"/>
</dbReference>
<dbReference type="PANTHER" id="PTHR25465">
    <property type="entry name" value="B-BOX DOMAIN CONTAINING"/>
    <property type="match status" value="1"/>
</dbReference>
<evidence type="ECO:0000259" key="8">
    <source>
        <dbReference type="PROSITE" id="PS50089"/>
    </source>
</evidence>
<keyword evidence="1" id="KW-0399">Innate immunity</keyword>
<evidence type="ECO:0000256" key="2">
    <source>
        <dbReference type="ARBA" id="ARBA00022723"/>
    </source>
</evidence>
<feature type="domain" description="B30.2/SPRY" evidence="10">
    <location>
        <begin position="472"/>
        <end position="669"/>
    </location>
</feature>
<dbReference type="InterPro" id="IPR001870">
    <property type="entry name" value="B30.2/SPRY"/>
</dbReference>
<dbReference type="InterPro" id="IPR001841">
    <property type="entry name" value="Znf_RING"/>
</dbReference>
<keyword evidence="3 6" id="KW-0863">Zinc-finger</keyword>
<dbReference type="InterPro" id="IPR051051">
    <property type="entry name" value="E3_ubiq-ligase_TRIM/RNF"/>
</dbReference>
<protein>
    <submittedName>
        <fullName evidence="11">E3 ubiquitin-protein ligase TRIM21-like</fullName>
    </submittedName>
</protein>
<dbReference type="PROSITE" id="PS50119">
    <property type="entry name" value="ZF_BBOX"/>
    <property type="match status" value="1"/>
</dbReference>
<dbReference type="GO" id="GO:0045087">
    <property type="term" value="P:innate immune response"/>
    <property type="evidence" value="ECO:0007669"/>
    <property type="project" value="UniProtKB-KW"/>
</dbReference>
<reference evidence="11" key="1">
    <citation type="submission" date="2021-02" db="EMBL/GenBank/DDBJ databases">
        <title>Comparative genomics reveals that relaxation of natural selection precedes convergent phenotypic evolution of cavefish.</title>
        <authorList>
            <person name="Peng Z."/>
        </authorList>
    </citation>
    <scope>NUCLEOTIDE SEQUENCE</scope>
    <source>
        <tissue evidence="11">Muscle</tissue>
    </source>
</reference>
<dbReference type="InterPro" id="IPR058030">
    <property type="entry name" value="TRIM8/14/16/25/29/45/65_CC"/>
</dbReference>
<dbReference type="InterPro" id="IPR006574">
    <property type="entry name" value="PRY"/>
</dbReference>
<dbReference type="Gene3D" id="3.30.160.60">
    <property type="entry name" value="Classic Zinc Finger"/>
    <property type="match status" value="1"/>
</dbReference>
<feature type="domain" description="B box-type" evidence="9">
    <location>
        <begin position="148"/>
        <end position="188"/>
    </location>
</feature>
<dbReference type="SMART" id="SM00589">
    <property type="entry name" value="PRY"/>
    <property type="match status" value="1"/>
</dbReference>
<evidence type="ECO:0000256" key="6">
    <source>
        <dbReference type="PROSITE-ProRule" id="PRU00024"/>
    </source>
</evidence>
<dbReference type="Gene3D" id="3.30.40.10">
    <property type="entry name" value="Zinc/RING finger domain, C3HC4 (zinc finger)"/>
    <property type="match status" value="1"/>
</dbReference>
<dbReference type="Proteomes" id="UP001059041">
    <property type="component" value="Linkage Group LG1"/>
</dbReference>
<evidence type="ECO:0000256" key="7">
    <source>
        <dbReference type="SAM" id="Coils"/>
    </source>
</evidence>
<name>A0A9W7X5J5_TRIRA</name>
<dbReference type="Pfam" id="PF00622">
    <property type="entry name" value="SPRY"/>
    <property type="match status" value="1"/>
</dbReference>
<dbReference type="FunFam" id="2.60.120.920:FF:000004">
    <property type="entry name" value="Butyrophilin subfamily 1 member A1"/>
    <property type="match status" value="1"/>
</dbReference>
<comment type="caution">
    <text evidence="11">The sequence shown here is derived from an EMBL/GenBank/DDBJ whole genome shotgun (WGS) entry which is preliminary data.</text>
</comment>
<evidence type="ECO:0000313" key="11">
    <source>
        <dbReference type="EMBL" id="KAI7814522.1"/>
    </source>
</evidence>
<dbReference type="InterPro" id="IPR027370">
    <property type="entry name" value="Znf-RING_euk"/>
</dbReference>
<dbReference type="Pfam" id="PF25600">
    <property type="entry name" value="TRIM_CC"/>
    <property type="match status" value="1"/>
</dbReference>
<dbReference type="SUPFAM" id="SSF49899">
    <property type="entry name" value="Concanavalin A-like lectins/glucanases"/>
    <property type="match status" value="1"/>
</dbReference>
<dbReference type="InterPro" id="IPR043136">
    <property type="entry name" value="B30.2/SPRY_sf"/>
</dbReference>
<keyword evidence="2" id="KW-0479">Metal-binding</keyword>
<dbReference type="PROSITE" id="PS50188">
    <property type="entry name" value="B302_SPRY"/>
    <property type="match status" value="1"/>
</dbReference>
<dbReference type="PROSITE" id="PS00518">
    <property type="entry name" value="ZF_RING_1"/>
    <property type="match status" value="1"/>
</dbReference>
<evidence type="ECO:0000259" key="10">
    <source>
        <dbReference type="PROSITE" id="PS50188"/>
    </source>
</evidence>
<dbReference type="PROSITE" id="PS50089">
    <property type="entry name" value="ZF_RING_2"/>
    <property type="match status" value="1"/>
</dbReference>
<dbReference type="InterPro" id="IPR013083">
    <property type="entry name" value="Znf_RING/FYVE/PHD"/>
</dbReference>
<keyword evidence="12" id="KW-1185">Reference proteome</keyword>
<proteinExistence type="predicted"/>
<dbReference type="GO" id="GO:0008270">
    <property type="term" value="F:zinc ion binding"/>
    <property type="evidence" value="ECO:0007669"/>
    <property type="project" value="UniProtKB-KW"/>
</dbReference>
<accession>A0A9W7X5J5</accession>
<dbReference type="InterPro" id="IPR000315">
    <property type="entry name" value="Znf_B-box"/>
</dbReference>
<dbReference type="AlphaFoldDB" id="A0A9W7X5J5"/>
<dbReference type="SMART" id="SM00449">
    <property type="entry name" value="SPRY"/>
    <property type="match status" value="1"/>
</dbReference>
<dbReference type="SMART" id="SM00336">
    <property type="entry name" value="BBOX"/>
    <property type="match status" value="2"/>
</dbReference>
<evidence type="ECO:0000259" key="9">
    <source>
        <dbReference type="PROSITE" id="PS50119"/>
    </source>
</evidence>
<evidence type="ECO:0000256" key="5">
    <source>
        <dbReference type="ARBA" id="ARBA00022859"/>
    </source>
</evidence>
<dbReference type="SUPFAM" id="SSF57845">
    <property type="entry name" value="B-box zinc-binding domain"/>
    <property type="match status" value="1"/>
</dbReference>
<evidence type="ECO:0000256" key="3">
    <source>
        <dbReference type="ARBA" id="ARBA00022771"/>
    </source>
</evidence>
<feature type="coiled-coil region" evidence="7">
    <location>
        <begin position="249"/>
        <end position="295"/>
    </location>
</feature>
<dbReference type="EMBL" id="JAFHDT010000001">
    <property type="protein sequence ID" value="KAI7814522.1"/>
    <property type="molecule type" value="Genomic_DNA"/>
</dbReference>
<keyword evidence="4" id="KW-0862">Zinc</keyword>
<dbReference type="GO" id="GO:0005737">
    <property type="term" value="C:cytoplasm"/>
    <property type="evidence" value="ECO:0007669"/>
    <property type="project" value="UniProtKB-ARBA"/>
</dbReference>
<dbReference type="Pfam" id="PF13765">
    <property type="entry name" value="PRY"/>
    <property type="match status" value="1"/>
</dbReference>
<evidence type="ECO:0000256" key="1">
    <source>
        <dbReference type="ARBA" id="ARBA00022588"/>
    </source>
</evidence>
<dbReference type="Pfam" id="PF00643">
    <property type="entry name" value="zf-B_box"/>
    <property type="match status" value="1"/>
</dbReference>
<dbReference type="Gene3D" id="2.60.120.920">
    <property type="match status" value="1"/>
</dbReference>
<dbReference type="CDD" id="cd13733">
    <property type="entry name" value="SPRY_PRY_C-I_1"/>
    <property type="match status" value="1"/>
</dbReference>
<keyword evidence="7" id="KW-0175">Coiled coil</keyword>
<dbReference type="Pfam" id="PF13445">
    <property type="entry name" value="zf-RING_UBOX"/>
    <property type="match status" value="1"/>
</dbReference>
<feature type="domain" description="RING-type" evidence="8">
    <location>
        <begin position="25"/>
        <end position="65"/>
    </location>
</feature>
<organism evidence="11 12">
    <name type="scientific">Triplophysa rosa</name>
    <name type="common">Cave loach</name>
    <dbReference type="NCBI Taxonomy" id="992332"/>
    <lineage>
        <taxon>Eukaryota</taxon>
        <taxon>Metazoa</taxon>
        <taxon>Chordata</taxon>
        <taxon>Craniata</taxon>
        <taxon>Vertebrata</taxon>
        <taxon>Euteleostomi</taxon>
        <taxon>Actinopterygii</taxon>
        <taxon>Neopterygii</taxon>
        <taxon>Teleostei</taxon>
        <taxon>Ostariophysi</taxon>
        <taxon>Cypriniformes</taxon>
        <taxon>Nemacheilidae</taxon>
        <taxon>Triplophysa</taxon>
    </lineage>
</organism>
<dbReference type="InterPro" id="IPR003879">
    <property type="entry name" value="Butyrophylin_SPRY"/>
</dbReference>
<dbReference type="SMART" id="SM00184">
    <property type="entry name" value="RING"/>
    <property type="match status" value="1"/>
</dbReference>
<sequence>MFFPFHTILSMASSSCSLTDEQMKCGICLAVFTDPVTTSCGHNFCEVCIDACWDSGQIFVCPICKKEFETKPELKINTELAKVVADRMKMQENTNKSNVVCDFCLGNKLRAVKSCLQCMASYCETHLENHKTAPRRMRHKLISPVENLEDYICTSHEKPLEIFCRDDQTFLCLFCTETEHTSHDTVSIEQENSHRRIQLGEEHRDVKRMIQERQKKIKHIQNIAKRNKKNDERDKECSGELFTTLIRSIEKCQSELLDLLEEKQKAAENEAEDLMKELEQEITELKKRDTELEQISHTEDHLHLLQTYSSSACSPLQVKSWTNISINTDLNTETLKKTFTCLQENVQMEVKRFFETTQPSDIQEFNFLPVPTSSASALGENTIETNSAKGIFVFSSTNTDSLMKLSLPVPKSSPAMKKKNECVPFGTQQGTLTDFSETKSSDVLKEGKIYFTLGKMDKSTCSLKKEVKMNKVKLANLDVDLSTIQKLYAVDVILDPNTAYPKLTLSKDGKQVKYNGTWIDVPNNPERFDCSACVLGRDGFSCGRFYFEVQVGDKPEWDIGVASDSINKKGKITVSPDNGFWTVWLRNGNKYMANESSPISLCLNEKPETVGVFVDYEEGLVTFYNVETKSLIYSFTGQSFNEKLYAFLSPCNSRGGVNTKPLIISTDPQCTY</sequence>